<dbReference type="Proteomes" id="UP000235616">
    <property type="component" value="Unassembled WGS sequence"/>
</dbReference>
<name>A0A2N7W3H3_9BURK</name>
<keyword evidence="2" id="KW-1185">Reference proteome</keyword>
<dbReference type="EMBL" id="PNYA01000001">
    <property type="protein sequence ID" value="PMS23950.1"/>
    <property type="molecule type" value="Genomic_DNA"/>
</dbReference>
<dbReference type="AlphaFoldDB" id="A0A2N7W3H3"/>
<reference evidence="1 2" key="1">
    <citation type="submission" date="2018-01" db="EMBL/GenBank/DDBJ databases">
        <title>Whole genome analyses suggest that Burkholderia sensu lato contains two further novel genera in the rhizoxinica-symbiotica group Mycetohabitans gen. nov., and Trinickia gen. nov.: implications for the evolution of diazotrophy and nodulation in the Burkholderiaceae.</title>
        <authorList>
            <person name="Estrada-de los Santos P."/>
            <person name="Palmer M."/>
            <person name="Chavez-Ramirez B."/>
            <person name="Beukes C."/>
            <person name="Steenkamp E.T."/>
            <person name="Hirsch A.M."/>
            <person name="Manyaka P."/>
            <person name="Maluk M."/>
            <person name="Lafos M."/>
            <person name="Crook M."/>
            <person name="Gross E."/>
            <person name="Simon M.F."/>
            <person name="Bueno dos Reis Junior F."/>
            <person name="Poole P.S."/>
            <person name="Venter S.N."/>
            <person name="James E.K."/>
        </authorList>
    </citation>
    <scope>NUCLEOTIDE SEQUENCE [LARGE SCALE GENOMIC DNA]</scope>
    <source>
        <strain evidence="1 2">GIMN1.004</strain>
    </source>
</reference>
<dbReference type="RefSeq" id="WP_102643658.1">
    <property type="nucleotide sequence ID" value="NZ_PNYA01000001.1"/>
</dbReference>
<evidence type="ECO:0000313" key="1">
    <source>
        <dbReference type="EMBL" id="PMS23950.1"/>
    </source>
</evidence>
<comment type="caution">
    <text evidence="1">The sequence shown here is derived from an EMBL/GenBank/DDBJ whole genome shotgun (WGS) entry which is preliminary data.</text>
</comment>
<dbReference type="OrthoDB" id="9034987at2"/>
<evidence type="ECO:0008006" key="3">
    <source>
        <dbReference type="Google" id="ProtNLM"/>
    </source>
</evidence>
<organism evidence="1 2">
    <name type="scientific">Trinickia dabaoshanensis</name>
    <dbReference type="NCBI Taxonomy" id="564714"/>
    <lineage>
        <taxon>Bacteria</taxon>
        <taxon>Pseudomonadati</taxon>
        <taxon>Pseudomonadota</taxon>
        <taxon>Betaproteobacteria</taxon>
        <taxon>Burkholderiales</taxon>
        <taxon>Burkholderiaceae</taxon>
        <taxon>Trinickia</taxon>
    </lineage>
</organism>
<gene>
    <name evidence="1" type="ORF">C0Z18_00175</name>
</gene>
<evidence type="ECO:0000313" key="2">
    <source>
        <dbReference type="Proteomes" id="UP000235616"/>
    </source>
</evidence>
<protein>
    <recommendedName>
        <fullName evidence="3">Preprotein translocase subunit SecA</fullName>
    </recommendedName>
</protein>
<accession>A0A2N7W3H3</accession>
<proteinExistence type="predicted"/>
<sequence length="65" mass="7127">MLSPHEFAALLLVGEPRALDDLDRGDLASLVESQLVALEELASGHRLRLTERGNSVVKAVTRRPH</sequence>